<evidence type="ECO:0000313" key="4">
    <source>
        <dbReference type="EMBL" id="CAK9049862.1"/>
    </source>
</evidence>
<proteinExistence type="predicted"/>
<evidence type="ECO:0000256" key="1">
    <source>
        <dbReference type="SAM" id="MobiDB-lite"/>
    </source>
</evidence>
<evidence type="ECO:0000313" key="3">
    <source>
        <dbReference type="EMBL" id="CAK9049845.1"/>
    </source>
</evidence>
<comment type="caution">
    <text evidence="4">The sequence shown here is derived from an EMBL/GenBank/DDBJ whole genome shotgun (WGS) entry which is preliminary data.</text>
</comment>
<protein>
    <submittedName>
        <fullName evidence="4">Uncharacterized protein</fullName>
    </submittedName>
</protein>
<feature type="transmembrane region" description="Helical" evidence="2">
    <location>
        <begin position="56"/>
        <end position="80"/>
    </location>
</feature>
<keyword evidence="2" id="KW-0812">Transmembrane</keyword>
<feature type="region of interest" description="Disordered" evidence="1">
    <location>
        <begin position="101"/>
        <end position="121"/>
    </location>
</feature>
<evidence type="ECO:0000313" key="5">
    <source>
        <dbReference type="Proteomes" id="UP001642484"/>
    </source>
</evidence>
<accession>A0ABP0MGM5</accession>
<organism evidence="4 5">
    <name type="scientific">Durusdinium trenchii</name>
    <dbReference type="NCBI Taxonomy" id="1381693"/>
    <lineage>
        <taxon>Eukaryota</taxon>
        <taxon>Sar</taxon>
        <taxon>Alveolata</taxon>
        <taxon>Dinophyceae</taxon>
        <taxon>Suessiales</taxon>
        <taxon>Symbiodiniaceae</taxon>
        <taxon>Durusdinium</taxon>
    </lineage>
</organism>
<keyword evidence="5" id="KW-1185">Reference proteome</keyword>
<evidence type="ECO:0000256" key="2">
    <source>
        <dbReference type="SAM" id="Phobius"/>
    </source>
</evidence>
<dbReference type="EMBL" id="CAXAMN010017114">
    <property type="protein sequence ID" value="CAK9049845.1"/>
    <property type="molecule type" value="Genomic_DNA"/>
</dbReference>
<dbReference type="Proteomes" id="UP001642484">
    <property type="component" value="Unassembled WGS sequence"/>
</dbReference>
<name>A0ABP0MGM5_9DINO</name>
<reference evidence="4 5" key="1">
    <citation type="submission" date="2024-02" db="EMBL/GenBank/DDBJ databases">
        <authorList>
            <person name="Chen Y."/>
            <person name="Shah S."/>
            <person name="Dougan E. K."/>
            <person name="Thang M."/>
            <person name="Chan C."/>
        </authorList>
    </citation>
    <scope>NUCLEOTIDE SEQUENCE [LARGE SCALE GENOMIC DNA]</scope>
</reference>
<keyword evidence="2" id="KW-0472">Membrane</keyword>
<dbReference type="EMBL" id="CAXAMN010017125">
    <property type="protein sequence ID" value="CAK9049862.1"/>
    <property type="molecule type" value="Genomic_DNA"/>
</dbReference>
<keyword evidence="2" id="KW-1133">Transmembrane helix</keyword>
<sequence>MCSISKLKATPRSERKFWPFDAGPSERSWTAETVKPTRFPMAREIDMSEKESRERFHWFCGAFVFAFAFVALCGTLMVFVGAKLKNTRKNNHELLSLTEEGQLESSEDLQSHKGLDLSSLA</sequence>
<gene>
    <name evidence="3" type="ORF">CCMP2556_LOCUS25468</name>
    <name evidence="4" type="ORF">CCMP2556_LOCUS25474</name>
</gene>